<feature type="compositionally biased region" description="Polar residues" evidence="1">
    <location>
        <begin position="187"/>
        <end position="201"/>
    </location>
</feature>
<feature type="compositionally biased region" description="Basic residues" evidence="1">
    <location>
        <begin position="349"/>
        <end position="358"/>
    </location>
</feature>
<sequence>MTAETAEGSADRTAAYQDAALEIGKGIALGAVPFLGQAIDAYDTIESCITLYNAETPGAKEEAQFDLVMALVGWIPGPGDGVKKSLRLINKDPERFAPVLFDVLRFVLSECGIKTSPEALLAEVFDSSALAAEIDEVIAGVKDSSAYDALPRWMQSTITTVLAEARDSMPSLVGIVERRVMKWTKMQRNSSAMASGTSRKASTAKPGDQKGDSAHGTNDGDATKQNSSTKQALGDRAYDGLTNEMLGVSGEHIADYICAYKFGWGKDWDGHDKGGDGKWLDGEPSATKPGKLSQGGNPKQAHILYKLTDGANGTGIDAVWRATGEHNQGKKYAIVEAKASRDEDGPKFARNKFSKRKPSINSKLGLSGEGGAFDLIEPVLEDDESAASESTGKKRRKVKKKKPRDNSSEQNKPEVKGEAGAQRKLAKDLMVQMSKEWISANLSRSVGAALASSVKRSYSRHLFFSPIYHLSESPAEHALSLKEGKADSHHDKHDAYHYDEDDVKEAVNKRKGALMKKFGELESLAKEK</sequence>
<feature type="compositionally biased region" description="Basic residues" evidence="1">
    <location>
        <begin position="393"/>
        <end position="403"/>
    </location>
</feature>
<protein>
    <submittedName>
        <fullName evidence="2">Uncharacterized protein</fullName>
    </submittedName>
</protein>
<evidence type="ECO:0000256" key="1">
    <source>
        <dbReference type="SAM" id="MobiDB-lite"/>
    </source>
</evidence>
<feature type="region of interest" description="Disordered" evidence="1">
    <location>
        <begin position="382"/>
        <end position="423"/>
    </location>
</feature>
<reference evidence="2" key="1">
    <citation type="journal article" date="2021" name="Microorganisms">
        <title>The Ever-Expanding Pseudomonas Genus: Description of 43 New Species and Partition of the Pseudomonas putida Group.</title>
        <authorList>
            <person name="Girard L."/>
            <person name="Lood C."/>
            <person name="Hofte M."/>
            <person name="Vandamme P."/>
            <person name="Rokni-Zadeh H."/>
            <person name="van Noort V."/>
            <person name="Lavigne R."/>
            <person name="De Mot R."/>
        </authorList>
    </citation>
    <scope>NUCLEOTIDE SEQUENCE</scope>
    <source>
        <strain evidence="2">COW40</strain>
    </source>
</reference>
<gene>
    <name evidence="2" type="ORF">KSS94_14510</name>
</gene>
<dbReference type="RefSeq" id="WP_217838791.1">
    <property type="nucleotide sequence ID" value="NZ_CP077076.1"/>
</dbReference>
<feature type="region of interest" description="Disordered" evidence="1">
    <location>
        <begin position="337"/>
        <end position="365"/>
    </location>
</feature>
<evidence type="ECO:0000313" key="2">
    <source>
        <dbReference type="EMBL" id="QXH49167.1"/>
    </source>
</evidence>
<accession>A0ABX8N164</accession>
<feature type="region of interest" description="Disordered" evidence="1">
    <location>
        <begin position="187"/>
        <end position="231"/>
    </location>
</feature>
<feature type="compositionally biased region" description="Basic and acidic residues" evidence="1">
    <location>
        <begin position="338"/>
        <end position="347"/>
    </location>
</feature>
<name>A0ABX8N164_9PSED</name>
<keyword evidence="3" id="KW-1185">Reference proteome</keyword>
<dbReference type="CDD" id="cd20746">
    <property type="entry name" value="FIX_Ntox15_NUC_DUF4112_RhsA-like"/>
    <property type="match status" value="1"/>
</dbReference>
<dbReference type="EMBL" id="CP077076">
    <property type="protein sequence ID" value="QXH49167.1"/>
    <property type="molecule type" value="Genomic_DNA"/>
</dbReference>
<dbReference type="Proteomes" id="UP001046350">
    <property type="component" value="Chromosome"/>
</dbReference>
<proteinExistence type="predicted"/>
<evidence type="ECO:0000313" key="3">
    <source>
        <dbReference type="Proteomes" id="UP001046350"/>
    </source>
</evidence>
<feature type="compositionally biased region" description="Basic and acidic residues" evidence="1">
    <location>
        <begin position="404"/>
        <end position="417"/>
    </location>
</feature>
<organism evidence="2 3">
    <name type="scientific">Pseudomonas fakonensis</name>
    <dbReference type="NCBI Taxonomy" id="2842355"/>
    <lineage>
        <taxon>Bacteria</taxon>
        <taxon>Pseudomonadati</taxon>
        <taxon>Pseudomonadota</taxon>
        <taxon>Gammaproteobacteria</taxon>
        <taxon>Pseudomonadales</taxon>
        <taxon>Pseudomonadaceae</taxon>
        <taxon>Pseudomonas</taxon>
    </lineage>
</organism>
<dbReference type="InterPro" id="IPR049802">
    <property type="entry name" value="RhsC-like_FIX"/>
</dbReference>
<feature type="region of interest" description="Disordered" evidence="1">
    <location>
        <begin position="275"/>
        <end position="298"/>
    </location>
</feature>